<dbReference type="InterPro" id="IPR051804">
    <property type="entry name" value="Carb_Metab_Reg_Kinase/Isom"/>
</dbReference>
<dbReference type="PANTHER" id="PTHR42742:SF3">
    <property type="entry name" value="FRUCTOKINASE"/>
    <property type="match status" value="1"/>
</dbReference>
<dbReference type="AlphaFoldDB" id="A0A174GTN4"/>
<comment type="cofactor">
    <cofactor evidence="9">
        <name>Zn(2+)</name>
        <dbReference type="ChEBI" id="CHEBI:29105"/>
    </cofactor>
    <text evidence="9">Binds 1 zinc ion per subunit.</text>
</comment>
<feature type="binding site" evidence="9">
    <location>
        <position position="97"/>
    </location>
    <ligand>
        <name>Zn(2+)</name>
        <dbReference type="ChEBI" id="CHEBI:29105"/>
    </ligand>
</feature>
<comment type="similarity">
    <text evidence="2">Belongs to the mannose-6-phosphate isomerase type 1 family.</text>
</comment>
<gene>
    <name evidence="13" type="primary">pmi</name>
    <name evidence="13" type="ORF">ERS852471_01994</name>
</gene>
<dbReference type="CDD" id="cd07010">
    <property type="entry name" value="cupin_PMI_type_I_N_bac"/>
    <property type="match status" value="1"/>
</dbReference>
<dbReference type="Pfam" id="PF21621">
    <property type="entry name" value="MPI_cupin_dom"/>
    <property type="match status" value="1"/>
</dbReference>
<dbReference type="EC" id="5.3.1.8" evidence="3"/>
<feature type="active site" evidence="10">
    <location>
        <position position="191"/>
    </location>
</feature>
<dbReference type="InterPro" id="IPR049071">
    <property type="entry name" value="MPI_cupin_dom"/>
</dbReference>
<evidence type="ECO:0000256" key="1">
    <source>
        <dbReference type="ARBA" id="ARBA00000757"/>
    </source>
</evidence>
<evidence type="ECO:0000256" key="7">
    <source>
        <dbReference type="ARBA" id="ARBA00029741"/>
    </source>
</evidence>
<sequence length="311" mass="35165">MYPIRFENIYFEKIWGGRDFENFRDNLPEGEIGETWDVSCHENGTGVVANGELKGKTFLEIIEEFGHDLVGTKVSTEKFPLLVKLINSKEKLSVQVHPGDEYAKTHENSLGKTESWYVVDAKPGAKLIVGTKNCDKATFAKAIEEGRSEDYLNIIEVKKGDFFLINSGLVHAICEGLVIAEIQQNSDITYRVYDYGRPREIHVEKSLDVIDFDLEAINLSNNEVQEFDGFKKVEFCDSEYFGVEKFDISTEWSDESNKEKFFILTCVEGSGVIEGENFSEKIKKGDSFLIPAALGKYTVKGKVEVLKSYPN</sequence>
<evidence type="ECO:0000259" key="11">
    <source>
        <dbReference type="Pfam" id="PF20511"/>
    </source>
</evidence>
<feature type="domain" description="Mannose-6-phosphate isomerase cupin" evidence="12">
    <location>
        <begin position="233"/>
        <end position="310"/>
    </location>
</feature>
<protein>
    <recommendedName>
        <fullName evidence="3">mannose-6-phosphate isomerase</fullName>
        <ecNumber evidence="3">5.3.1.8</ecNumber>
    </recommendedName>
    <alternativeName>
        <fullName evidence="7">Phosphohexomutase</fullName>
    </alternativeName>
    <alternativeName>
        <fullName evidence="8">Phosphomannose isomerase</fullName>
    </alternativeName>
</protein>
<dbReference type="InterPro" id="IPR001250">
    <property type="entry name" value="Man6P_Isoase-1"/>
</dbReference>
<dbReference type="RefSeq" id="WP_055266149.1">
    <property type="nucleotide sequence ID" value="NZ_CABIXQ010000012.1"/>
</dbReference>
<evidence type="ECO:0000256" key="2">
    <source>
        <dbReference type="ARBA" id="ARBA00010772"/>
    </source>
</evidence>
<evidence type="ECO:0000256" key="4">
    <source>
        <dbReference type="ARBA" id="ARBA00022723"/>
    </source>
</evidence>
<dbReference type="PANTHER" id="PTHR42742">
    <property type="entry name" value="TRANSCRIPTIONAL REPRESSOR MPRA"/>
    <property type="match status" value="1"/>
</dbReference>
<evidence type="ECO:0000256" key="6">
    <source>
        <dbReference type="ARBA" id="ARBA00023235"/>
    </source>
</evidence>
<keyword evidence="4 9" id="KW-0479">Metal-binding</keyword>
<dbReference type="NCBIfam" id="TIGR00218">
    <property type="entry name" value="manA"/>
    <property type="match status" value="1"/>
</dbReference>
<keyword evidence="6 13" id="KW-0413">Isomerase</keyword>
<dbReference type="InterPro" id="IPR014628">
    <property type="entry name" value="Man6P_isomerase_Firm_short"/>
</dbReference>
<feature type="domain" description="Phosphomannose isomerase type I catalytic" evidence="11">
    <location>
        <begin position="7"/>
        <end position="106"/>
    </location>
</feature>
<dbReference type="Proteomes" id="UP000095594">
    <property type="component" value="Unassembled WGS sequence"/>
</dbReference>
<evidence type="ECO:0000259" key="12">
    <source>
        <dbReference type="Pfam" id="PF21621"/>
    </source>
</evidence>
<dbReference type="EMBL" id="CYZX01000012">
    <property type="protein sequence ID" value="CUO66052.1"/>
    <property type="molecule type" value="Genomic_DNA"/>
</dbReference>
<dbReference type="InterPro" id="IPR014710">
    <property type="entry name" value="RmlC-like_jellyroll"/>
</dbReference>
<keyword evidence="5 9" id="KW-0862">Zinc</keyword>
<feature type="binding site" evidence="9">
    <location>
        <position position="114"/>
    </location>
    <ligand>
        <name>Zn(2+)</name>
        <dbReference type="ChEBI" id="CHEBI:29105"/>
    </ligand>
</feature>
<feature type="binding site" evidence="9">
    <location>
        <position position="171"/>
    </location>
    <ligand>
        <name>Zn(2+)</name>
        <dbReference type="ChEBI" id="CHEBI:29105"/>
    </ligand>
</feature>
<name>A0A174GTN4_9CLOT</name>
<dbReference type="GO" id="GO:0005975">
    <property type="term" value="P:carbohydrate metabolic process"/>
    <property type="evidence" value="ECO:0007669"/>
    <property type="project" value="InterPro"/>
</dbReference>
<reference evidence="13 14" key="1">
    <citation type="submission" date="2015-09" db="EMBL/GenBank/DDBJ databases">
        <authorList>
            <consortium name="Pathogen Informatics"/>
        </authorList>
    </citation>
    <scope>NUCLEOTIDE SEQUENCE [LARGE SCALE GENOMIC DNA]</scope>
    <source>
        <strain evidence="13 14">2789STDY5834856</strain>
    </source>
</reference>
<dbReference type="PIRSF" id="PIRSF036894">
    <property type="entry name" value="PMI_Firm_short"/>
    <property type="match status" value="1"/>
</dbReference>
<dbReference type="GO" id="GO:0004476">
    <property type="term" value="F:mannose-6-phosphate isomerase activity"/>
    <property type="evidence" value="ECO:0007669"/>
    <property type="project" value="UniProtKB-EC"/>
</dbReference>
<evidence type="ECO:0000256" key="10">
    <source>
        <dbReference type="PIRSR" id="PIRSR036894-2"/>
    </source>
</evidence>
<accession>A0A174GTN4</accession>
<comment type="catalytic activity">
    <reaction evidence="1">
        <text>D-mannose 6-phosphate = D-fructose 6-phosphate</text>
        <dbReference type="Rhea" id="RHEA:12356"/>
        <dbReference type="ChEBI" id="CHEBI:58735"/>
        <dbReference type="ChEBI" id="CHEBI:61527"/>
        <dbReference type="EC" id="5.3.1.8"/>
    </reaction>
</comment>
<organism evidence="13 14">
    <name type="scientific">Clostridium disporicum</name>
    <dbReference type="NCBI Taxonomy" id="84024"/>
    <lineage>
        <taxon>Bacteria</taxon>
        <taxon>Bacillati</taxon>
        <taxon>Bacillota</taxon>
        <taxon>Clostridia</taxon>
        <taxon>Eubacteriales</taxon>
        <taxon>Clostridiaceae</taxon>
        <taxon>Clostridium</taxon>
    </lineage>
</organism>
<proteinExistence type="inferred from homology"/>
<evidence type="ECO:0000256" key="3">
    <source>
        <dbReference type="ARBA" id="ARBA00011956"/>
    </source>
</evidence>
<evidence type="ECO:0000313" key="13">
    <source>
        <dbReference type="EMBL" id="CUO66052.1"/>
    </source>
</evidence>
<dbReference type="GO" id="GO:0008270">
    <property type="term" value="F:zinc ion binding"/>
    <property type="evidence" value="ECO:0007669"/>
    <property type="project" value="InterPro"/>
</dbReference>
<evidence type="ECO:0000256" key="8">
    <source>
        <dbReference type="ARBA" id="ARBA00030762"/>
    </source>
</evidence>
<dbReference type="Pfam" id="PF20511">
    <property type="entry name" value="PMI_typeI_cat"/>
    <property type="match status" value="1"/>
</dbReference>
<dbReference type="SUPFAM" id="SSF51182">
    <property type="entry name" value="RmlC-like cupins"/>
    <property type="match status" value="1"/>
</dbReference>
<dbReference type="InterPro" id="IPR011051">
    <property type="entry name" value="RmlC_Cupin_sf"/>
</dbReference>
<evidence type="ECO:0000256" key="9">
    <source>
        <dbReference type="PIRSR" id="PIRSR036894-1"/>
    </source>
</evidence>
<evidence type="ECO:0000313" key="14">
    <source>
        <dbReference type="Proteomes" id="UP000095594"/>
    </source>
</evidence>
<dbReference type="Gene3D" id="2.60.120.10">
    <property type="entry name" value="Jelly Rolls"/>
    <property type="match status" value="2"/>
</dbReference>
<evidence type="ECO:0000256" key="5">
    <source>
        <dbReference type="ARBA" id="ARBA00022833"/>
    </source>
</evidence>
<dbReference type="InterPro" id="IPR046457">
    <property type="entry name" value="PMI_typeI_cat"/>
</dbReference>
<dbReference type="OrthoDB" id="9808275at2"/>